<sequence>MPPGGLRRRQDVDGARYHGSCGIRRERPRSYEVMHPWPTGRRPWAGQIKIRTATGTDGVSQMWGHRPSRHPPLSPIRNRHNHYQRQVGVSCLVMYFFRV</sequence>
<name>A0A0M5KZ40_BIFLI</name>
<feature type="region of interest" description="Disordered" evidence="1">
    <location>
        <begin position="1"/>
        <end position="21"/>
    </location>
</feature>
<proteinExistence type="predicted"/>
<organism evidence="2 3">
    <name type="scientific">Bifidobacterium longum subsp. infantis</name>
    <dbReference type="NCBI Taxonomy" id="1682"/>
    <lineage>
        <taxon>Bacteria</taxon>
        <taxon>Bacillati</taxon>
        <taxon>Actinomycetota</taxon>
        <taxon>Actinomycetes</taxon>
        <taxon>Bifidobacteriales</taxon>
        <taxon>Bifidobacteriaceae</taxon>
        <taxon>Bifidobacterium</taxon>
    </lineage>
</organism>
<dbReference type="Proteomes" id="UP000067206">
    <property type="component" value="Chromosome"/>
</dbReference>
<dbReference type="AlphaFoldDB" id="A0A0M5KZ40"/>
<reference evidence="2 3" key="1">
    <citation type="submission" date="2014-12" db="EMBL/GenBank/DDBJ databases">
        <title>Complete genome sequence of Bifidobacterium longum subsp. infantis BT1.</title>
        <authorList>
            <person name="Kim J.F."/>
            <person name="Kwak M.-J."/>
        </authorList>
    </citation>
    <scope>NUCLEOTIDE SEQUENCE [LARGE SCALE GENOMIC DNA]</scope>
    <source>
        <strain evidence="2 3">BT1</strain>
    </source>
</reference>
<gene>
    <name evidence="2" type="ORF">RY67_391</name>
</gene>
<feature type="region of interest" description="Disordered" evidence="1">
    <location>
        <begin position="56"/>
        <end position="79"/>
    </location>
</feature>
<protein>
    <submittedName>
        <fullName evidence="2">Uncharacterized protein</fullName>
    </submittedName>
</protein>
<evidence type="ECO:0000313" key="3">
    <source>
        <dbReference type="Proteomes" id="UP000067206"/>
    </source>
</evidence>
<evidence type="ECO:0000256" key="1">
    <source>
        <dbReference type="SAM" id="MobiDB-lite"/>
    </source>
</evidence>
<accession>A0A0M5KZ40</accession>
<dbReference type="EMBL" id="CP010411">
    <property type="protein sequence ID" value="ALE08460.1"/>
    <property type="molecule type" value="Genomic_DNA"/>
</dbReference>
<evidence type="ECO:0000313" key="2">
    <source>
        <dbReference type="EMBL" id="ALE08460.1"/>
    </source>
</evidence>
<dbReference type="PATRIC" id="fig|1682.24.peg.384"/>